<sequence length="145" mass="16383">MVICYHYKNYWSAQSSPVANLRMKLCLLLFVLVVAFAFNEALPSGCFWDGTAPICEGSCGPPDHFCKYDKSGDGKKCWLVCQWAGYPSYEKVTLNIYFGVCGIFIITTIFMCYIRYSDRENIHSPSANYVEIHCLAPCDGLESQI</sequence>
<evidence type="ECO:0000256" key="1">
    <source>
        <dbReference type="SAM" id="Phobius"/>
    </source>
</evidence>
<proteinExistence type="predicted"/>
<feature type="signal peptide" evidence="2">
    <location>
        <begin position="1"/>
        <end position="41"/>
    </location>
</feature>
<dbReference type="HOGENOM" id="CLU_1789300_0_0_1"/>
<feature type="chain" id="PRO_5004579774" evidence="2">
    <location>
        <begin position="42"/>
        <end position="145"/>
    </location>
</feature>
<keyword evidence="1" id="KW-1133">Transmembrane helix</keyword>
<reference evidence="3" key="2">
    <citation type="submission" date="2015-02" db="UniProtKB">
        <authorList>
            <consortium name="EnsemblMetazoa"/>
        </authorList>
    </citation>
    <scope>IDENTIFICATION</scope>
</reference>
<feature type="transmembrane region" description="Helical" evidence="1">
    <location>
        <begin position="96"/>
        <end position="116"/>
    </location>
</feature>
<keyword evidence="2" id="KW-0732">Signal</keyword>
<evidence type="ECO:0000313" key="3">
    <source>
        <dbReference type="EnsemblMetazoa" id="SMAR007268-PA"/>
    </source>
</evidence>
<organism evidence="3 4">
    <name type="scientific">Strigamia maritima</name>
    <name type="common">European centipede</name>
    <name type="synonym">Geophilus maritimus</name>
    <dbReference type="NCBI Taxonomy" id="126957"/>
    <lineage>
        <taxon>Eukaryota</taxon>
        <taxon>Metazoa</taxon>
        <taxon>Ecdysozoa</taxon>
        <taxon>Arthropoda</taxon>
        <taxon>Myriapoda</taxon>
        <taxon>Chilopoda</taxon>
        <taxon>Pleurostigmophora</taxon>
        <taxon>Geophilomorpha</taxon>
        <taxon>Linotaeniidae</taxon>
        <taxon>Strigamia</taxon>
    </lineage>
</organism>
<keyword evidence="1" id="KW-0812">Transmembrane</keyword>
<evidence type="ECO:0000256" key="2">
    <source>
        <dbReference type="SAM" id="SignalP"/>
    </source>
</evidence>
<name>T1J151_STRMM</name>
<dbReference type="Proteomes" id="UP000014500">
    <property type="component" value="Unassembled WGS sequence"/>
</dbReference>
<protein>
    <submittedName>
        <fullName evidence="3">Uncharacterized protein</fullName>
    </submittedName>
</protein>
<dbReference type="AlphaFoldDB" id="T1J151"/>
<dbReference type="EnsemblMetazoa" id="SMAR007268-RA">
    <property type="protein sequence ID" value="SMAR007268-PA"/>
    <property type="gene ID" value="SMAR007268"/>
</dbReference>
<keyword evidence="4" id="KW-1185">Reference proteome</keyword>
<reference evidence="4" key="1">
    <citation type="submission" date="2011-05" db="EMBL/GenBank/DDBJ databases">
        <authorList>
            <person name="Richards S.R."/>
            <person name="Qu J."/>
            <person name="Jiang H."/>
            <person name="Jhangiani S.N."/>
            <person name="Agravi P."/>
            <person name="Goodspeed R."/>
            <person name="Gross S."/>
            <person name="Mandapat C."/>
            <person name="Jackson L."/>
            <person name="Mathew T."/>
            <person name="Pu L."/>
            <person name="Thornton R."/>
            <person name="Saada N."/>
            <person name="Wilczek-Boney K.B."/>
            <person name="Lee S."/>
            <person name="Kovar C."/>
            <person name="Wu Y."/>
            <person name="Scherer S.E."/>
            <person name="Worley K.C."/>
            <person name="Muzny D.M."/>
            <person name="Gibbs R."/>
        </authorList>
    </citation>
    <scope>NUCLEOTIDE SEQUENCE</scope>
    <source>
        <strain evidence="4">Brora</strain>
    </source>
</reference>
<keyword evidence="1" id="KW-0472">Membrane</keyword>
<evidence type="ECO:0000313" key="4">
    <source>
        <dbReference type="Proteomes" id="UP000014500"/>
    </source>
</evidence>
<accession>T1J151</accession>
<dbReference type="EMBL" id="JH431769">
    <property type="status" value="NOT_ANNOTATED_CDS"/>
    <property type="molecule type" value="Genomic_DNA"/>
</dbReference>